<evidence type="ECO:0000313" key="1">
    <source>
        <dbReference type="EMBL" id="KXT55525.1"/>
    </source>
</evidence>
<proteinExistence type="predicted"/>
<evidence type="ECO:0000313" key="2">
    <source>
        <dbReference type="Proteomes" id="UP000070319"/>
    </source>
</evidence>
<dbReference type="AlphaFoldDB" id="A0A139LVQ0"/>
<gene>
    <name evidence="1" type="ORF">HMPREF2531_00056</name>
</gene>
<dbReference type="RefSeq" id="WP_061433602.1">
    <property type="nucleotide sequence ID" value="NZ_KQ968644.1"/>
</dbReference>
<dbReference type="PATRIC" id="fig|329854.7.peg.56"/>
<protein>
    <submittedName>
        <fullName evidence="1">Uncharacterized protein</fullName>
    </submittedName>
</protein>
<dbReference type="Proteomes" id="UP000070319">
    <property type="component" value="Unassembled WGS sequence"/>
</dbReference>
<sequence length="155" mass="18149">MRHFLYLSLIERLKQLTDPAGEPVIKTFDLWNEQVEFVEQEEVFDTPAVFIEFLPVKWTNLGGGVQRAEATIRLHIVTPWNGSTREGNPLQRQSLERFDLLDRIDHHLFNIMGSNGRTEFNMFRRTASSTNHNHEELVEDISDYTCMVMDNIRKV</sequence>
<dbReference type="EMBL" id="LTDF01000003">
    <property type="protein sequence ID" value="KXT55525.1"/>
    <property type="molecule type" value="Genomic_DNA"/>
</dbReference>
<organism evidence="1">
    <name type="scientific">Bacteroides intestinalis</name>
    <dbReference type="NCBI Taxonomy" id="329854"/>
    <lineage>
        <taxon>Bacteria</taxon>
        <taxon>Pseudomonadati</taxon>
        <taxon>Bacteroidota</taxon>
        <taxon>Bacteroidia</taxon>
        <taxon>Bacteroidales</taxon>
        <taxon>Bacteroidaceae</taxon>
        <taxon>Bacteroides</taxon>
    </lineage>
</organism>
<name>A0A139LVQ0_9BACE</name>
<reference evidence="1 2" key="1">
    <citation type="submission" date="2016-02" db="EMBL/GenBank/DDBJ databases">
        <authorList>
            <person name="Wen L."/>
            <person name="He K."/>
            <person name="Yang H."/>
        </authorList>
    </citation>
    <scope>NUCLEOTIDE SEQUENCE [LARGE SCALE GENOMIC DNA]</scope>
    <source>
        <strain evidence="1 2">KLE1704</strain>
    </source>
</reference>
<accession>A0A139LVQ0</accession>
<comment type="caution">
    <text evidence="1">The sequence shown here is derived from an EMBL/GenBank/DDBJ whole genome shotgun (WGS) entry which is preliminary data.</text>
</comment>